<dbReference type="AlphaFoldDB" id="A0A0D7BS95"/>
<evidence type="ECO:0000313" key="3">
    <source>
        <dbReference type="Proteomes" id="UP000054007"/>
    </source>
</evidence>
<feature type="compositionally biased region" description="Low complexity" evidence="1">
    <location>
        <begin position="47"/>
        <end position="61"/>
    </location>
</feature>
<keyword evidence="3" id="KW-1185">Reference proteome</keyword>
<accession>A0A0D7BS95</accession>
<reference evidence="2 3" key="1">
    <citation type="journal article" date="2015" name="Fungal Genet. Biol.">
        <title>Evolution of novel wood decay mechanisms in Agaricales revealed by the genome sequences of Fistulina hepatica and Cylindrobasidium torrendii.</title>
        <authorList>
            <person name="Floudas D."/>
            <person name="Held B.W."/>
            <person name="Riley R."/>
            <person name="Nagy L.G."/>
            <person name="Koehler G."/>
            <person name="Ransdell A.S."/>
            <person name="Younus H."/>
            <person name="Chow J."/>
            <person name="Chiniquy J."/>
            <person name="Lipzen A."/>
            <person name="Tritt A."/>
            <person name="Sun H."/>
            <person name="Haridas S."/>
            <person name="LaButti K."/>
            <person name="Ohm R.A."/>
            <person name="Kues U."/>
            <person name="Blanchette R.A."/>
            <person name="Grigoriev I.V."/>
            <person name="Minto R.E."/>
            <person name="Hibbett D.S."/>
        </authorList>
    </citation>
    <scope>NUCLEOTIDE SEQUENCE [LARGE SCALE GENOMIC DNA]</scope>
    <source>
        <strain evidence="2 3">FP15055 ss-10</strain>
    </source>
</reference>
<sequence>MSYSSTSTSTRGMSLSIGAASPNAFGAFYQCPRDAHQMYSALCADRTPSTPSSASTVSKGSQSKLMKFISKN</sequence>
<name>A0A0D7BS95_9AGAR</name>
<dbReference type="EMBL" id="KN880436">
    <property type="protein sequence ID" value="KIY73408.1"/>
    <property type="molecule type" value="Genomic_DNA"/>
</dbReference>
<feature type="region of interest" description="Disordered" evidence="1">
    <location>
        <begin position="46"/>
        <end position="72"/>
    </location>
</feature>
<evidence type="ECO:0000256" key="1">
    <source>
        <dbReference type="SAM" id="MobiDB-lite"/>
    </source>
</evidence>
<organism evidence="2 3">
    <name type="scientific">Cylindrobasidium torrendii FP15055 ss-10</name>
    <dbReference type="NCBI Taxonomy" id="1314674"/>
    <lineage>
        <taxon>Eukaryota</taxon>
        <taxon>Fungi</taxon>
        <taxon>Dikarya</taxon>
        <taxon>Basidiomycota</taxon>
        <taxon>Agaricomycotina</taxon>
        <taxon>Agaricomycetes</taxon>
        <taxon>Agaricomycetidae</taxon>
        <taxon>Agaricales</taxon>
        <taxon>Marasmiineae</taxon>
        <taxon>Physalacriaceae</taxon>
        <taxon>Cylindrobasidium</taxon>
    </lineage>
</organism>
<dbReference type="Proteomes" id="UP000054007">
    <property type="component" value="Unassembled WGS sequence"/>
</dbReference>
<dbReference type="OrthoDB" id="3257074at2759"/>
<protein>
    <submittedName>
        <fullName evidence="2">Uncharacterized protein</fullName>
    </submittedName>
</protein>
<proteinExistence type="predicted"/>
<evidence type="ECO:0000313" key="2">
    <source>
        <dbReference type="EMBL" id="KIY73408.1"/>
    </source>
</evidence>
<gene>
    <name evidence="2" type="ORF">CYLTODRAFT_417084</name>
</gene>